<name>A0AAV7M8J7_PLEWA</name>
<evidence type="ECO:0000313" key="1">
    <source>
        <dbReference type="EMBL" id="KAJ1099847.1"/>
    </source>
</evidence>
<organism evidence="1 2">
    <name type="scientific">Pleurodeles waltl</name>
    <name type="common">Iberian ribbed newt</name>
    <dbReference type="NCBI Taxonomy" id="8319"/>
    <lineage>
        <taxon>Eukaryota</taxon>
        <taxon>Metazoa</taxon>
        <taxon>Chordata</taxon>
        <taxon>Craniata</taxon>
        <taxon>Vertebrata</taxon>
        <taxon>Euteleostomi</taxon>
        <taxon>Amphibia</taxon>
        <taxon>Batrachia</taxon>
        <taxon>Caudata</taxon>
        <taxon>Salamandroidea</taxon>
        <taxon>Salamandridae</taxon>
        <taxon>Pleurodelinae</taxon>
        <taxon>Pleurodeles</taxon>
    </lineage>
</organism>
<comment type="caution">
    <text evidence="1">The sequence shown here is derived from an EMBL/GenBank/DDBJ whole genome shotgun (WGS) entry which is preliminary data.</text>
</comment>
<evidence type="ECO:0000313" key="2">
    <source>
        <dbReference type="Proteomes" id="UP001066276"/>
    </source>
</evidence>
<dbReference type="Proteomes" id="UP001066276">
    <property type="component" value="Chromosome 10"/>
</dbReference>
<gene>
    <name evidence="1" type="ORF">NDU88_004942</name>
</gene>
<protein>
    <submittedName>
        <fullName evidence="1">Uncharacterized protein</fullName>
    </submittedName>
</protein>
<accession>A0AAV7M8J7</accession>
<proteinExistence type="predicted"/>
<reference evidence="1" key="1">
    <citation type="journal article" date="2022" name="bioRxiv">
        <title>Sequencing and chromosome-scale assembly of the giantPleurodeles waltlgenome.</title>
        <authorList>
            <person name="Brown T."/>
            <person name="Elewa A."/>
            <person name="Iarovenko S."/>
            <person name="Subramanian E."/>
            <person name="Araus A.J."/>
            <person name="Petzold A."/>
            <person name="Susuki M."/>
            <person name="Suzuki K.-i.T."/>
            <person name="Hayashi T."/>
            <person name="Toyoda A."/>
            <person name="Oliveira C."/>
            <person name="Osipova E."/>
            <person name="Leigh N.D."/>
            <person name="Simon A."/>
            <person name="Yun M.H."/>
        </authorList>
    </citation>
    <scope>NUCLEOTIDE SEQUENCE</scope>
    <source>
        <strain evidence="1">20211129_DDA</strain>
        <tissue evidence="1">Liver</tissue>
    </source>
</reference>
<keyword evidence="2" id="KW-1185">Reference proteome</keyword>
<dbReference type="AlphaFoldDB" id="A0AAV7M8J7"/>
<sequence>MYYAVVVSSCGNTENKAPPTRQEPELGVSVTDIKDRDPPVTLGLSVGRSVVGIRFSATRHSFVRCLYSAWTMGCQCPPHVQNKRQRCEPPSPHSLSLGVGGSHDTVSCFGLGLAQK</sequence>
<dbReference type="EMBL" id="JANPWB010000014">
    <property type="protein sequence ID" value="KAJ1099847.1"/>
    <property type="molecule type" value="Genomic_DNA"/>
</dbReference>